<comment type="caution">
    <text evidence="1">The sequence shown here is derived from an EMBL/GenBank/DDBJ whole genome shotgun (WGS) entry which is preliminary data.</text>
</comment>
<proteinExistence type="predicted"/>
<gene>
    <name evidence="1" type="ORF">EVAR_47275_1</name>
</gene>
<name>A0A4C1XH12_EUMVA</name>
<dbReference type="AlphaFoldDB" id="A0A4C1XH12"/>
<reference evidence="1 2" key="1">
    <citation type="journal article" date="2019" name="Commun. Biol.">
        <title>The bagworm genome reveals a unique fibroin gene that provides high tensile strength.</title>
        <authorList>
            <person name="Kono N."/>
            <person name="Nakamura H."/>
            <person name="Ohtoshi R."/>
            <person name="Tomita M."/>
            <person name="Numata K."/>
            <person name="Arakawa K."/>
        </authorList>
    </citation>
    <scope>NUCLEOTIDE SEQUENCE [LARGE SCALE GENOMIC DNA]</scope>
</reference>
<evidence type="ECO:0000313" key="1">
    <source>
        <dbReference type="EMBL" id="GBP62390.1"/>
    </source>
</evidence>
<sequence>MDLTVNFDVKDEFNSGRPFMDKVDAILGKVDQYQHISSYDIAAYLLLLKELKELRIDYKIDLTDLKKFEYNFDTWVQHELTERNLTNHVLIRDSVLKRNETEPNESI</sequence>
<dbReference type="EMBL" id="BGZK01000840">
    <property type="protein sequence ID" value="GBP62390.1"/>
    <property type="molecule type" value="Genomic_DNA"/>
</dbReference>
<evidence type="ECO:0000313" key="2">
    <source>
        <dbReference type="Proteomes" id="UP000299102"/>
    </source>
</evidence>
<keyword evidence="2" id="KW-1185">Reference proteome</keyword>
<protein>
    <submittedName>
        <fullName evidence="1">Uncharacterized protein</fullName>
    </submittedName>
</protein>
<dbReference type="Proteomes" id="UP000299102">
    <property type="component" value="Unassembled WGS sequence"/>
</dbReference>
<dbReference type="OrthoDB" id="616263at2759"/>
<organism evidence="1 2">
    <name type="scientific">Eumeta variegata</name>
    <name type="common">Bagworm moth</name>
    <name type="synonym">Eumeta japonica</name>
    <dbReference type="NCBI Taxonomy" id="151549"/>
    <lineage>
        <taxon>Eukaryota</taxon>
        <taxon>Metazoa</taxon>
        <taxon>Ecdysozoa</taxon>
        <taxon>Arthropoda</taxon>
        <taxon>Hexapoda</taxon>
        <taxon>Insecta</taxon>
        <taxon>Pterygota</taxon>
        <taxon>Neoptera</taxon>
        <taxon>Endopterygota</taxon>
        <taxon>Lepidoptera</taxon>
        <taxon>Glossata</taxon>
        <taxon>Ditrysia</taxon>
        <taxon>Tineoidea</taxon>
        <taxon>Psychidae</taxon>
        <taxon>Oiketicinae</taxon>
        <taxon>Eumeta</taxon>
    </lineage>
</organism>
<accession>A0A4C1XH12</accession>